<sequence>MEYFFTIECKLDGFEVEQAKQYFQTPAFHEHICRKLPCTDLEIQRSDLVGNCYYLERAYNLDLEMPSPIRNLLKGAFRLQRHDYWNFSSLTASSTLRSTLPGVLSYHTFLKEVDNSIQVHQKWKLDIGIPLLHKTLAKFAESEIRKFFAIEMDIIQKELITVSKV</sequence>
<accession>A0A009HW07</accession>
<dbReference type="Proteomes" id="UP000020595">
    <property type="component" value="Unassembled WGS sequence"/>
</dbReference>
<name>A0A009HW07_ACIB9</name>
<protein>
    <recommendedName>
        <fullName evidence="3">SRPBCC family protein</fullName>
    </recommendedName>
</protein>
<organism evidence="1 2">
    <name type="scientific">Acinetobacter baumannii (strain 1295743)</name>
    <dbReference type="NCBI Taxonomy" id="1310613"/>
    <lineage>
        <taxon>Bacteria</taxon>
        <taxon>Pseudomonadati</taxon>
        <taxon>Pseudomonadota</taxon>
        <taxon>Gammaproteobacteria</taxon>
        <taxon>Moraxellales</taxon>
        <taxon>Moraxellaceae</taxon>
        <taxon>Acinetobacter</taxon>
        <taxon>Acinetobacter calcoaceticus/baumannii complex</taxon>
    </lineage>
</organism>
<evidence type="ECO:0008006" key="3">
    <source>
        <dbReference type="Google" id="ProtNLM"/>
    </source>
</evidence>
<dbReference type="AlphaFoldDB" id="A0A009HW07"/>
<dbReference type="EMBL" id="JEWH01000004">
    <property type="protein sequence ID" value="EXB07175.1"/>
    <property type="molecule type" value="Genomic_DNA"/>
</dbReference>
<comment type="caution">
    <text evidence="1">The sequence shown here is derived from an EMBL/GenBank/DDBJ whole genome shotgun (WGS) entry which is preliminary data.</text>
</comment>
<evidence type="ECO:0000313" key="2">
    <source>
        <dbReference type="Proteomes" id="UP000020595"/>
    </source>
</evidence>
<reference evidence="1 2" key="1">
    <citation type="submission" date="2014-02" db="EMBL/GenBank/DDBJ databases">
        <title>Comparative genomics and transcriptomics to identify genetic mechanisms underlying the emergence of carbapenem resistant Acinetobacter baumannii (CRAb).</title>
        <authorList>
            <person name="Harris A.D."/>
            <person name="Johnson K.J."/>
            <person name="George J."/>
            <person name="Shefchek K."/>
            <person name="Daugherty S.C."/>
            <person name="Parankush S."/>
            <person name="Sadzewicz L."/>
            <person name="Tallon L."/>
            <person name="Sengamalay N."/>
            <person name="Hazen T.H."/>
            <person name="Rasko D.A."/>
        </authorList>
    </citation>
    <scope>NUCLEOTIDE SEQUENCE [LARGE SCALE GENOMIC DNA]</scope>
    <source>
        <strain evidence="1 2">1295743</strain>
    </source>
</reference>
<proteinExistence type="predicted"/>
<gene>
    <name evidence="1" type="ORF">J512_0561</name>
</gene>
<evidence type="ECO:0000313" key="1">
    <source>
        <dbReference type="EMBL" id="EXB07175.1"/>
    </source>
</evidence>
<dbReference type="RefSeq" id="WP_032050688.1">
    <property type="nucleotide sequence ID" value="NZ_JEWH01000004.1"/>
</dbReference>